<organism evidence="1 2">
    <name type="scientific">Actinacidiphila yanglinensis</name>
    <dbReference type="NCBI Taxonomy" id="310779"/>
    <lineage>
        <taxon>Bacteria</taxon>
        <taxon>Bacillati</taxon>
        <taxon>Actinomycetota</taxon>
        <taxon>Actinomycetes</taxon>
        <taxon>Kitasatosporales</taxon>
        <taxon>Streptomycetaceae</taxon>
        <taxon>Actinacidiphila</taxon>
    </lineage>
</organism>
<keyword evidence="2" id="KW-1185">Reference proteome</keyword>
<evidence type="ECO:0000313" key="1">
    <source>
        <dbReference type="EMBL" id="SEG82389.1"/>
    </source>
</evidence>
<dbReference type="EMBL" id="FNVU01000013">
    <property type="protein sequence ID" value="SEG82389.1"/>
    <property type="molecule type" value="Genomic_DNA"/>
</dbReference>
<gene>
    <name evidence="1" type="ORF">SAMN05216223_113140</name>
</gene>
<reference evidence="1 2" key="1">
    <citation type="submission" date="2016-10" db="EMBL/GenBank/DDBJ databases">
        <authorList>
            <person name="de Groot N.N."/>
        </authorList>
    </citation>
    <scope>NUCLEOTIDE SEQUENCE [LARGE SCALE GENOMIC DNA]</scope>
    <source>
        <strain evidence="1 2">CGMCC 4.2023</strain>
    </source>
</reference>
<evidence type="ECO:0000313" key="2">
    <source>
        <dbReference type="Proteomes" id="UP000236754"/>
    </source>
</evidence>
<name>A0A1H6DAZ4_9ACTN</name>
<proteinExistence type="predicted"/>
<dbReference type="AlphaFoldDB" id="A0A1H6DAZ4"/>
<protein>
    <submittedName>
        <fullName evidence="1">Uncharacterized protein</fullName>
    </submittedName>
</protein>
<accession>A0A1H6DAZ4</accession>
<sequence length="32" mass="3623">MLAVSLQQLAGNYALAWWIWEGKEHVGFAVAY</sequence>
<dbReference type="Proteomes" id="UP000236754">
    <property type="component" value="Unassembled WGS sequence"/>
</dbReference>